<feature type="signal peptide" evidence="1">
    <location>
        <begin position="1"/>
        <end position="20"/>
    </location>
</feature>
<evidence type="ECO:0000313" key="2">
    <source>
        <dbReference type="EMBL" id="AKF05495.1"/>
    </source>
</evidence>
<keyword evidence="1" id="KW-0732">Signal</keyword>
<keyword evidence="3" id="KW-1185">Reference proteome</keyword>
<evidence type="ECO:0008006" key="4">
    <source>
        <dbReference type="Google" id="ProtNLM"/>
    </source>
</evidence>
<gene>
    <name evidence="2" type="ORF">DB32_002644</name>
</gene>
<dbReference type="EMBL" id="CP011125">
    <property type="protein sequence ID" value="AKF05495.1"/>
    <property type="molecule type" value="Genomic_DNA"/>
</dbReference>
<reference evidence="2 3" key="1">
    <citation type="submission" date="2015-03" db="EMBL/GenBank/DDBJ databases">
        <title>Genome assembly of Sandaracinus amylolyticus DSM 53668.</title>
        <authorList>
            <person name="Sharma G."/>
            <person name="Subramanian S."/>
        </authorList>
    </citation>
    <scope>NUCLEOTIDE SEQUENCE [LARGE SCALE GENOMIC DNA]</scope>
    <source>
        <strain evidence="2 3">DSM 53668</strain>
    </source>
</reference>
<protein>
    <recommendedName>
        <fullName evidence="4">Outer membrane protein beta-barrel domain-containing protein</fullName>
    </recommendedName>
</protein>
<proteinExistence type="predicted"/>
<sequence length="238" mass="25287">MWIVASACAAWAAMAPSASAQVEEETLIIEERAGEPPVIVEERVVVEQEAPPAQLDAEVAPMHEVEVDRPDMIRPRLGASINGGYTFNEPEGWMLGGSLRLGIQIGDLVAAYYQPTAQYASLVAQGGSEEGAFSLWNSFMFELTPADVISIAAGPSIDVWTGCDDGAQGDGQVGTARDRGCAGSNPFFGLHGRVALNIGSDGPGKRHAIQVSFEVHPTWFGDDFQTIALLGGLGYDMY</sequence>
<dbReference type="STRING" id="927083.DB32_002644"/>
<name>A0A0F6YI41_9BACT</name>
<dbReference type="KEGG" id="samy:DB32_002644"/>
<evidence type="ECO:0000313" key="3">
    <source>
        <dbReference type="Proteomes" id="UP000034883"/>
    </source>
</evidence>
<accession>A0A0F6YI41</accession>
<feature type="chain" id="PRO_5002512669" description="Outer membrane protein beta-barrel domain-containing protein" evidence="1">
    <location>
        <begin position="21"/>
        <end position="238"/>
    </location>
</feature>
<evidence type="ECO:0000256" key="1">
    <source>
        <dbReference type="SAM" id="SignalP"/>
    </source>
</evidence>
<dbReference type="Proteomes" id="UP000034883">
    <property type="component" value="Chromosome"/>
</dbReference>
<dbReference type="AlphaFoldDB" id="A0A0F6YI41"/>
<organism evidence="2 3">
    <name type="scientific">Sandaracinus amylolyticus</name>
    <dbReference type="NCBI Taxonomy" id="927083"/>
    <lineage>
        <taxon>Bacteria</taxon>
        <taxon>Pseudomonadati</taxon>
        <taxon>Myxococcota</taxon>
        <taxon>Polyangia</taxon>
        <taxon>Polyangiales</taxon>
        <taxon>Sandaracinaceae</taxon>
        <taxon>Sandaracinus</taxon>
    </lineage>
</organism>